<reference evidence="2 3" key="1">
    <citation type="journal article" date="2013" name="Genome Biol.">
        <title>The genome sequence of the most widely cultivated cacao type and its use to identify candidate genes regulating pod color.</title>
        <authorList>
            <person name="Motamayor J.C."/>
            <person name="Mockaitis K."/>
            <person name="Schmutz J."/>
            <person name="Haiminen N."/>
            <person name="Iii D.L."/>
            <person name="Cornejo O."/>
            <person name="Findley S.D."/>
            <person name="Zheng P."/>
            <person name="Utro F."/>
            <person name="Royaert S."/>
            <person name="Saski C."/>
            <person name="Jenkins J."/>
            <person name="Podicheti R."/>
            <person name="Zhao M."/>
            <person name="Scheffler B.E."/>
            <person name="Stack J.C."/>
            <person name="Feltus F.A."/>
            <person name="Mustiga G.M."/>
            <person name="Amores F."/>
            <person name="Phillips W."/>
            <person name="Marelli J.P."/>
            <person name="May G.D."/>
            <person name="Shapiro H."/>
            <person name="Ma J."/>
            <person name="Bustamante C.D."/>
            <person name="Schnell R.J."/>
            <person name="Main D."/>
            <person name="Gilbert D."/>
            <person name="Parida L."/>
            <person name="Kuhn D.N."/>
        </authorList>
    </citation>
    <scope>NUCLEOTIDE SEQUENCE [LARGE SCALE GENOMIC DNA]</scope>
    <source>
        <strain evidence="3">cv. Matina 1-6</strain>
    </source>
</reference>
<keyword evidence="1" id="KW-0812">Transmembrane</keyword>
<dbReference type="EMBL" id="CM001887">
    <property type="protein sequence ID" value="EOY31152.1"/>
    <property type="molecule type" value="Genomic_DNA"/>
</dbReference>
<evidence type="ECO:0000313" key="2">
    <source>
        <dbReference type="EMBL" id="EOY31152.1"/>
    </source>
</evidence>
<dbReference type="Gramene" id="EOY31152">
    <property type="protein sequence ID" value="EOY31152"/>
    <property type="gene ID" value="TCM_038143"/>
</dbReference>
<keyword evidence="1" id="KW-0472">Membrane</keyword>
<sequence>MNSHFSLSLLCFAQPKVVSEALGFYKNGGERKKDLAYMALFVFFHSFLELLLLRSFLLVGGDVACGLHTGMLLQFNKAVGRYGQGQRKKVQDRAILKCFEMLLWLLDFSF</sequence>
<dbReference type="HOGENOM" id="CLU_2175663_0_0_1"/>
<gene>
    <name evidence="2" type="ORF">TCM_038143</name>
</gene>
<dbReference type="InParanoid" id="A0A061GPW3"/>
<name>A0A061GPW3_THECC</name>
<protein>
    <submittedName>
        <fullName evidence="2">Uncharacterized protein</fullName>
    </submittedName>
</protein>
<proteinExistence type="predicted"/>
<feature type="transmembrane region" description="Helical" evidence="1">
    <location>
        <begin position="35"/>
        <end position="53"/>
    </location>
</feature>
<dbReference type="Proteomes" id="UP000026915">
    <property type="component" value="Chromosome 9"/>
</dbReference>
<dbReference type="AlphaFoldDB" id="A0A061GPW3"/>
<keyword evidence="1" id="KW-1133">Transmembrane helix</keyword>
<evidence type="ECO:0000313" key="3">
    <source>
        <dbReference type="Proteomes" id="UP000026915"/>
    </source>
</evidence>
<accession>A0A061GPW3</accession>
<evidence type="ECO:0000256" key="1">
    <source>
        <dbReference type="SAM" id="Phobius"/>
    </source>
</evidence>
<keyword evidence="3" id="KW-1185">Reference proteome</keyword>
<organism evidence="2 3">
    <name type="scientific">Theobroma cacao</name>
    <name type="common">Cacao</name>
    <name type="synonym">Cocoa</name>
    <dbReference type="NCBI Taxonomy" id="3641"/>
    <lineage>
        <taxon>Eukaryota</taxon>
        <taxon>Viridiplantae</taxon>
        <taxon>Streptophyta</taxon>
        <taxon>Embryophyta</taxon>
        <taxon>Tracheophyta</taxon>
        <taxon>Spermatophyta</taxon>
        <taxon>Magnoliopsida</taxon>
        <taxon>eudicotyledons</taxon>
        <taxon>Gunneridae</taxon>
        <taxon>Pentapetalae</taxon>
        <taxon>rosids</taxon>
        <taxon>malvids</taxon>
        <taxon>Malvales</taxon>
        <taxon>Malvaceae</taxon>
        <taxon>Byttnerioideae</taxon>
        <taxon>Theobroma</taxon>
    </lineage>
</organism>